<dbReference type="GO" id="GO:0016020">
    <property type="term" value="C:membrane"/>
    <property type="evidence" value="ECO:0007669"/>
    <property type="project" value="InterPro"/>
</dbReference>
<name>A0A0D8FRX0_9ACTN</name>
<feature type="domain" description="Methyl-accepting transducer" evidence="4">
    <location>
        <begin position="143"/>
        <end position="353"/>
    </location>
</feature>
<dbReference type="eggNOG" id="COG0840">
    <property type="taxonomic scope" value="Bacteria"/>
</dbReference>
<dbReference type="PROSITE" id="PS50111">
    <property type="entry name" value="CHEMOTAXIS_TRANSDUC_2"/>
    <property type="match status" value="1"/>
</dbReference>
<dbReference type="PANTHER" id="PTHR32089:SF112">
    <property type="entry name" value="LYSOZYME-LIKE PROTEIN-RELATED"/>
    <property type="match status" value="1"/>
</dbReference>
<dbReference type="GO" id="GO:0004888">
    <property type="term" value="F:transmembrane signaling receptor activity"/>
    <property type="evidence" value="ECO:0007669"/>
    <property type="project" value="InterPro"/>
</dbReference>
<keyword evidence="6" id="KW-1185">Reference proteome</keyword>
<dbReference type="Gene3D" id="1.10.287.950">
    <property type="entry name" value="Methyl-accepting chemotaxis protein"/>
    <property type="match status" value="1"/>
</dbReference>
<dbReference type="Proteomes" id="UP000032336">
    <property type="component" value="Unassembled WGS sequence"/>
</dbReference>
<evidence type="ECO:0000259" key="4">
    <source>
        <dbReference type="PROSITE" id="PS50111"/>
    </source>
</evidence>
<dbReference type="OrthoDB" id="2489132at2"/>
<evidence type="ECO:0000256" key="1">
    <source>
        <dbReference type="ARBA" id="ARBA00023224"/>
    </source>
</evidence>
<keyword evidence="1 3" id="KW-0807">Transducer</keyword>
<dbReference type="AlphaFoldDB" id="A0A0D8FRX0"/>
<dbReference type="PRINTS" id="PR00260">
    <property type="entry name" value="CHEMTRNSDUCR"/>
</dbReference>
<dbReference type="STRING" id="1121877.FEAC_22090"/>
<dbReference type="GO" id="GO:0006935">
    <property type="term" value="P:chemotaxis"/>
    <property type="evidence" value="ECO:0007669"/>
    <property type="project" value="InterPro"/>
</dbReference>
<reference evidence="5 6" key="1">
    <citation type="submission" date="2015-01" db="EMBL/GenBank/DDBJ databases">
        <title>Draft genome of the acidophilic iron oxidizer Ferrimicrobium acidiphilum strain T23.</title>
        <authorList>
            <person name="Poehlein A."/>
            <person name="Eisen S."/>
            <person name="Schloemann M."/>
            <person name="Johnson B.D."/>
            <person name="Daniel R."/>
            <person name="Muehling M."/>
        </authorList>
    </citation>
    <scope>NUCLEOTIDE SEQUENCE [LARGE SCALE GENOMIC DNA]</scope>
    <source>
        <strain evidence="5 6">T23</strain>
    </source>
</reference>
<evidence type="ECO:0000256" key="2">
    <source>
        <dbReference type="ARBA" id="ARBA00029447"/>
    </source>
</evidence>
<dbReference type="InterPro" id="IPR004090">
    <property type="entry name" value="Chemotax_Me-accpt_rcpt"/>
</dbReference>
<evidence type="ECO:0000256" key="3">
    <source>
        <dbReference type="PROSITE-ProRule" id="PRU00284"/>
    </source>
</evidence>
<dbReference type="InterPro" id="IPR004089">
    <property type="entry name" value="MCPsignal_dom"/>
</dbReference>
<accession>A0A0D8FRX0</accession>
<dbReference type="SUPFAM" id="SSF58104">
    <property type="entry name" value="Methyl-accepting chemotaxis protein (MCP) signaling domain"/>
    <property type="match status" value="1"/>
</dbReference>
<comment type="caution">
    <text evidence="5">The sequence shown here is derived from an EMBL/GenBank/DDBJ whole genome shotgun (WGS) entry which is preliminary data.</text>
</comment>
<dbReference type="Pfam" id="PF00015">
    <property type="entry name" value="MCPsignal"/>
    <property type="match status" value="1"/>
</dbReference>
<organism evidence="5 6">
    <name type="scientific">Ferrimicrobium acidiphilum DSM 19497</name>
    <dbReference type="NCBI Taxonomy" id="1121877"/>
    <lineage>
        <taxon>Bacteria</taxon>
        <taxon>Bacillati</taxon>
        <taxon>Actinomycetota</taxon>
        <taxon>Acidimicrobiia</taxon>
        <taxon>Acidimicrobiales</taxon>
        <taxon>Acidimicrobiaceae</taxon>
        <taxon>Ferrimicrobium</taxon>
    </lineage>
</organism>
<gene>
    <name evidence="5" type="primary">pctA</name>
    <name evidence="5" type="ORF">FEAC_22090</name>
</gene>
<evidence type="ECO:0000313" key="5">
    <source>
        <dbReference type="EMBL" id="KJE76015.1"/>
    </source>
</evidence>
<comment type="similarity">
    <text evidence="2">Belongs to the methyl-accepting chemotaxis (MCP) protein family.</text>
</comment>
<protein>
    <submittedName>
        <fullName evidence="5">Methyl-accepting chemotaxis protein PctA</fullName>
    </submittedName>
</protein>
<evidence type="ECO:0000313" key="6">
    <source>
        <dbReference type="Proteomes" id="UP000032336"/>
    </source>
</evidence>
<dbReference type="EMBL" id="JXUW01000023">
    <property type="protein sequence ID" value="KJE76015.1"/>
    <property type="molecule type" value="Genomic_DNA"/>
</dbReference>
<dbReference type="SMART" id="SM00283">
    <property type="entry name" value="MA"/>
    <property type="match status" value="1"/>
</dbReference>
<proteinExistence type="inferred from homology"/>
<dbReference type="GO" id="GO:0007165">
    <property type="term" value="P:signal transduction"/>
    <property type="evidence" value="ECO:0007669"/>
    <property type="project" value="UniProtKB-KW"/>
</dbReference>
<dbReference type="PANTHER" id="PTHR32089">
    <property type="entry name" value="METHYL-ACCEPTING CHEMOTAXIS PROTEIN MCPB"/>
    <property type="match status" value="1"/>
</dbReference>
<sequence length="373" mass="40465">MGRGFAGLRRSTAIGREVLDRLDALVVLATPDSEARITYVSPQAERQLKLGSAGGNATLVQLFDDSDRIRRQLQRLLAGQVKDHVELDYQAGDRQFVAKVLLLKNTENQSEDCFVVQWREVSLRVRDDQQRRESDLHRSSVVTEAVSQIAAAVEELSVTAGEVAANTRVVKEAAESVNGKAAESRDIFFAAKGAIDEISRRMTETSATLARLSEKTKLIDAMVSTIQGIADQTNLLALNAAIEAARAGAAGRGFGVVADEVRQLASRARGAASEIAGRIAEVRNGTIEVSEGFEESFQEALRGATNAEAAAIALEDILTANRQVREMLLRINSATEQQEEATMEISNRLSGILVATEGTADDSRRRFGVREEL</sequence>